<name>A0ACC1IUC6_9FUNG</name>
<organism evidence="1 2">
    <name type="scientific">Kickxella alabastrina</name>
    <dbReference type="NCBI Taxonomy" id="61397"/>
    <lineage>
        <taxon>Eukaryota</taxon>
        <taxon>Fungi</taxon>
        <taxon>Fungi incertae sedis</taxon>
        <taxon>Zoopagomycota</taxon>
        <taxon>Kickxellomycotina</taxon>
        <taxon>Kickxellomycetes</taxon>
        <taxon>Kickxellales</taxon>
        <taxon>Kickxellaceae</taxon>
        <taxon>Kickxella</taxon>
    </lineage>
</organism>
<keyword evidence="2" id="KW-1185">Reference proteome</keyword>
<dbReference type="EMBL" id="JANBPG010000048">
    <property type="protein sequence ID" value="KAJ1901029.1"/>
    <property type="molecule type" value="Genomic_DNA"/>
</dbReference>
<accession>A0ACC1IUC6</accession>
<proteinExistence type="predicted"/>
<evidence type="ECO:0000313" key="2">
    <source>
        <dbReference type="Proteomes" id="UP001150581"/>
    </source>
</evidence>
<reference evidence="1" key="1">
    <citation type="submission" date="2022-07" db="EMBL/GenBank/DDBJ databases">
        <title>Phylogenomic reconstructions and comparative analyses of Kickxellomycotina fungi.</title>
        <authorList>
            <person name="Reynolds N.K."/>
            <person name="Stajich J.E."/>
            <person name="Barry K."/>
            <person name="Grigoriev I.V."/>
            <person name="Crous P."/>
            <person name="Smith M.E."/>
        </authorList>
    </citation>
    <scope>NUCLEOTIDE SEQUENCE</scope>
    <source>
        <strain evidence="1">Benny 63K</strain>
    </source>
</reference>
<dbReference type="Proteomes" id="UP001150581">
    <property type="component" value="Unassembled WGS sequence"/>
</dbReference>
<gene>
    <name evidence="1" type="primary">RTF1</name>
    <name evidence="1" type="ORF">LPJ66_001074</name>
</gene>
<comment type="caution">
    <text evidence="1">The sequence shown here is derived from an EMBL/GenBank/DDBJ whole genome shotgun (WGS) entry which is preliminary data.</text>
</comment>
<protein>
    <submittedName>
        <fullName evidence="1">RNA polymerase-associated protein rtf1</fullName>
    </submittedName>
</protein>
<evidence type="ECO:0000313" key="1">
    <source>
        <dbReference type="EMBL" id="KAJ1901029.1"/>
    </source>
</evidence>
<sequence>MDNLENDILELFEDDNTGSATTRSRTETRNKTHKRRRAPTNRRSSYSGTTSDSSVDMDTDDTGVGSDTDALDDWADDLMGDQKDRRWLASLNEVERERILAERQERRDVLNEQRELRAKLKAGVRVSDRKKPAGAFSDLKRAREHRRRGGSSEHRWSSGSDEEEAAEAAALDEINSICMTRNQLEQWLFRPFLKEAITGGFVRIVTRTRDSSGEYNQYKMMQIIDVVQAEGREQPPYHLNKTLTDTYLTLRFGAADKDYSMETISNSPIKPEELHAWDAALRSTRVRAQITPEAVRRKLADLARAREYKLTEAEITHMVNERARLRRIESGGALVNVSLERTRLIQQITDARNGEDWGLLKALEARLVDVEKVSAQRGESAGPTMASAQKPLLAPGATKHAAGEARGAMAAGRKATLAPVAAGSFRIVPQMKGPELVLKPKPTPGYAELMADVGGYDMSFIES</sequence>